<proteinExistence type="inferred from homology"/>
<dbReference type="KEGG" id="acaf:CA12_16330"/>
<name>A0A517P846_9PLAN</name>
<keyword evidence="4 6" id="KW-0067">ATP-binding</keyword>
<dbReference type="PANTHER" id="PTHR46743">
    <property type="entry name" value="TEICHOIC ACIDS EXPORT ATP-BINDING PROTEIN TAGH"/>
    <property type="match status" value="1"/>
</dbReference>
<dbReference type="Proteomes" id="UP000318741">
    <property type="component" value="Chromosome"/>
</dbReference>
<dbReference type="RefSeq" id="WP_145358447.1">
    <property type="nucleotide sequence ID" value="NZ_CP036265.1"/>
</dbReference>
<dbReference type="InterPro" id="IPR050683">
    <property type="entry name" value="Bact_Polysacc_Export_ATP-bd"/>
</dbReference>
<dbReference type="Gene3D" id="2.70.50.60">
    <property type="entry name" value="abc- transporter (atp binding component) like domain"/>
    <property type="match status" value="1"/>
</dbReference>
<evidence type="ECO:0000313" key="6">
    <source>
        <dbReference type="EMBL" id="QDT15548.1"/>
    </source>
</evidence>
<dbReference type="Gene3D" id="3.40.50.300">
    <property type="entry name" value="P-loop containing nucleotide triphosphate hydrolases"/>
    <property type="match status" value="1"/>
</dbReference>
<dbReference type="GO" id="GO:0140359">
    <property type="term" value="F:ABC-type transporter activity"/>
    <property type="evidence" value="ECO:0007669"/>
    <property type="project" value="InterPro"/>
</dbReference>
<dbReference type="InterPro" id="IPR029439">
    <property type="entry name" value="Wzt_C"/>
</dbReference>
<dbReference type="InterPro" id="IPR003593">
    <property type="entry name" value="AAA+_ATPase"/>
</dbReference>
<accession>A0A517P846</accession>
<sequence>MSPPALRAEGLGKRYDLGLTHAGTLSGVARRWTRRLRGLPPDEHSVDADGRSAEGGSGSFWALKDVDFEVTPGEVVGIVGRNGAGKSTLLKILSRVTAPTTGTVQIEGRVGSLLEVGTGFHPELTGRENVYMNATLLGMSKREVDAKLDEIVAFSGVEKFLDTPVKRYSSGMKVRLGFAVAAHLEPELLIVDEVLAVGDSDFQKKCLGRMKTVAGEGRTVLFVSHNMGAISILCSRAVLLREGRIVNDGDVMEVVQDYFDGPERKVALAERTDRLSEGGFRLTAVSMRPTDDPSRDVLACGETVVLRLSYQAGDDGALLDRVGAGVAVSAADGRYLTGFYTATSPAETLERLPPRGELVCTIPRLPLMPGRYRLKISIGAPGSGQDTIEDAYEFDVVDGDFFGYGRPFPIQQRAGVLTPHEWSFAPAEEAAAPAIVNRAA</sequence>
<dbReference type="PROSITE" id="PS00211">
    <property type="entry name" value="ABC_TRANSPORTER_1"/>
    <property type="match status" value="1"/>
</dbReference>
<dbReference type="Pfam" id="PF14524">
    <property type="entry name" value="Wzt_C"/>
    <property type="match status" value="1"/>
</dbReference>
<dbReference type="Pfam" id="PF00005">
    <property type="entry name" value="ABC_tran"/>
    <property type="match status" value="1"/>
</dbReference>
<dbReference type="GO" id="GO:0005524">
    <property type="term" value="F:ATP binding"/>
    <property type="evidence" value="ECO:0007669"/>
    <property type="project" value="UniProtKB-KW"/>
</dbReference>
<dbReference type="InterPro" id="IPR003439">
    <property type="entry name" value="ABC_transporter-like_ATP-bd"/>
</dbReference>
<keyword evidence="2" id="KW-0813">Transport</keyword>
<evidence type="ECO:0000313" key="7">
    <source>
        <dbReference type="Proteomes" id="UP000318741"/>
    </source>
</evidence>
<dbReference type="InterPro" id="IPR027417">
    <property type="entry name" value="P-loop_NTPase"/>
</dbReference>
<evidence type="ECO:0000256" key="3">
    <source>
        <dbReference type="ARBA" id="ARBA00022741"/>
    </source>
</evidence>
<protein>
    <submittedName>
        <fullName evidence="6">Teichoic acids export ATP-binding protein TagH</fullName>
    </submittedName>
</protein>
<evidence type="ECO:0000256" key="4">
    <source>
        <dbReference type="ARBA" id="ARBA00022840"/>
    </source>
</evidence>
<comment type="similarity">
    <text evidence="1">Belongs to the ABC transporter superfamily.</text>
</comment>
<dbReference type="GO" id="GO:0016887">
    <property type="term" value="F:ATP hydrolysis activity"/>
    <property type="evidence" value="ECO:0007669"/>
    <property type="project" value="InterPro"/>
</dbReference>
<reference evidence="6 7" key="1">
    <citation type="submission" date="2019-02" db="EMBL/GenBank/DDBJ databases">
        <title>Deep-cultivation of Planctomycetes and their phenomic and genomic characterization uncovers novel biology.</title>
        <authorList>
            <person name="Wiegand S."/>
            <person name="Jogler M."/>
            <person name="Boedeker C."/>
            <person name="Pinto D."/>
            <person name="Vollmers J."/>
            <person name="Rivas-Marin E."/>
            <person name="Kohn T."/>
            <person name="Peeters S.H."/>
            <person name="Heuer A."/>
            <person name="Rast P."/>
            <person name="Oberbeckmann S."/>
            <person name="Bunk B."/>
            <person name="Jeske O."/>
            <person name="Meyerdierks A."/>
            <person name="Storesund J.E."/>
            <person name="Kallscheuer N."/>
            <person name="Luecker S."/>
            <person name="Lage O.M."/>
            <person name="Pohl T."/>
            <person name="Merkel B.J."/>
            <person name="Hornburger P."/>
            <person name="Mueller R.-W."/>
            <person name="Bruemmer F."/>
            <person name="Labrenz M."/>
            <person name="Spormann A.M."/>
            <person name="Op den Camp H."/>
            <person name="Overmann J."/>
            <person name="Amann R."/>
            <person name="Jetten M.S.M."/>
            <person name="Mascher T."/>
            <person name="Medema M.H."/>
            <person name="Devos D.P."/>
            <person name="Kaster A.-K."/>
            <person name="Ovreas L."/>
            <person name="Rohde M."/>
            <person name="Galperin M.Y."/>
            <person name="Jogler C."/>
        </authorList>
    </citation>
    <scope>NUCLEOTIDE SEQUENCE [LARGE SCALE GENOMIC DNA]</scope>
    <source>
        <strain evidence="6 7">CA12</strain>
    </source>
</reference>
<evidence type="ECO:0000256" key="2">
    <source>
        <dbReference type="ARBA" id="ARBA00022448"/>
    </source>
</evidence>
<keyword evidence="3" id="KW-0547">Nucleotide-binding</keyword>
<dbReference type="GO" id="GO:0016020">
    <property type="term" value="C:membrane"/>
    <property type="evidence" value="ECO:0007669"/>
    <property type="project" value="InterPro"/>
</dbReference>
<dbReference type="InterPro" id="IPR017871">
    <property type="entry name" value="ABC_transporter-like_CS"/>
</dbReference>
<feature type="domain" description="ABC transporter" evidence="5">
    <location>
        <begin position="46"/>
        <end position="267"/>
    </location>
</feature>
<dbReference type="PROSITE" id="PS50893">
    <property type="entry name" value="ABC_TRANSPORTER_2"/>
    <property type="match status" value="1"/>
</dbReference>
<dbReference type="EMBL" id="CP036265">
    <property type="protein sequence ID" value="QDT15548.1"/>
    <property type="molecule type" value="Genomic_DNA"/>
</dbReference>
<dbReference type="AlphaFoldDB" id="A0A517P846"/>
<evidence type="ECO:0000256" key="1">
    <source>
        <dbReference type="ARBA" id="ARBA00005417"/>
    </source>
</evidence>
<keyword evidence="7" id="KW-1185">Reference proteome</keyword>
<dbReference type="CDD" id="cd03220">
    <property type="entry name" value="ABC_KpsT_Wzt"/>
    <property type="match status" value="1"/>
</dbReference>
<gene>
    <name evidence="6" type="primary">tagH_2</name>
    <name evidence="6" type="ORF">CA12_16330</name>
</gene>
<organism evidence="6 7">
    <name type="scientific">Alienimonas californiensis</name>
    <dbReference type="NCBI Taxonomy" id="2527989"/>
    <lineage>
        <taxon>Bacteria</taxon>
        <taxon>Pseudomonadati</taxon>
        <taxon>Planctomycetota</taxon>
        <taxon>Planctomycetia</taxon>
        <taxon>Planctomycetales</taxon>
        <taxon>Planctomycetaceae</taxon>
        <taxon>Alienimonas</taxon>
    </lineage>
</organism>
<dbReference type="OrthoDB" id="9778870at2"/>
<evidence type="ECO:0000259" key="5">
    <source>
        <dbReference type="PROSITE" id="PS50893"/>
    </source>
</evidence>
<dbReference type="CDD" id="cd10147">
    <property type="entry name" value="Wzt_C-like"/>
    <property type="match status" value="1"/>
</dbReference>
<dbReference type="SMART" id="SM00382">
    <property type="entry name" value="AAA"/>
    <property type="match status" value="1"/>
</dbReference>
<dbReference type="PANTHER" id="PTHR46743:SF2">
    <property type="entry name" value="TEICHOIC ACIDS EXPORT ATP-BINDING PROTEIN TAGH"/>
    <property type="match status" value="1"/>
</dbReference>
<dbReference type="SUPFAM" id="SSF52540">
    <property type="entry name" value="P-loop containing nucleoside triphosphate hydrolases"/>
    <property type="match status" value="1"/>
</dbReference>
<dbReference type="InterPro" id="IPR015860">
    <property type="entry name" value="ABC_transpr_TagH-like"/>
</dbReference>